<dbReference type="GO" id="GO:0055085">
    <property type="term" value="P:transmembrane transport"/>
    <property type="evidence" value="ECO:0007669"/>
    <property type="project" value="InterPro"/>
</dbReference>
<proteinExistence type="inferred from homology"/>
<dbReference type="RefSeq" id="WP_197551395.1">
    <property type="nucleotide sequence ID" value="NZ_CP063213.1"/>
</dbReference>
<feature type="transmembrane region" description="Helical" evidence="7">
    <location>
        <begin position="134"/>
        <end position="156"/>
    </location>
</feature>
<keyword evidence="6 7" id="KW-0472">Membrane</keyword>
<evidence type="ECO:0000256" key="1">
    <source>
        <dbReference type="ARBA" id="ARBA00004651"/>
    </source>
</evidence>
<evidence type="ECO:0000256" key="5">
    <source>
        <dbReference type="ARBA" id="ARBA00022989"/>
    </source>
</evidence>
<evidence type="ECO:0000256" key="4">
    <source>
        <dbReference type="ARBA" id="ARBA00022692"/>
    </source>
</evidence>
<dbReference type="GO" id="GO:0005886">
    <property type="term" value="C:plasma membrane"/>
    <property type="evidence" value="ECO:0007669"/>
    <property type="project" value="UniProtKB-SubCell"/>
</dbReference>
<dbReference type="PANTHER" id="PTHR43744:SF12">
    <property type="entry name" value="ABC TRANSPORTER PERMEASE PROTEIN MG189-RELATED"/>
    <property type="match status" value="1"/>
</dbReference>
<keyword evidence="3" id="KW-1003">Cell membrane</keyword>
<sequence length="304" mass="32964">MNDKVGNHPASQVTIGKWPKTAPTSPVRLWVRRHHVLTNIVLIIGAIGMFGPFVWMVLTGFKTLPQILKDPLSFIPDPATLSNFTEAWSQAAFGHAYFNSIYIAVLVVVGAVITSAMAGYAFARIPFRGSKAVFSIVLVAQMIPKQVTLVPFYLLMAKLGWVDSHLSIIIPGMLVNPFGIFLARQFVLSIPKELEEAATVDGASRVRVFWQIVLPMIRPGLGALAIIIALDTWNNFLMPLILLNSTDLFTVPLLLAQFQGQFGGINTGLIMAATAVSTIPMLIVFVIGQKQIVSSLATAGLGGR</sequence>
<dbReference type="PROSITE" id="PS50928">
    <property type="entry name" value="ABC_TM1"/>
    <property type="match status" value="1"/>
</dbReference>
<evidence type="ECO:0000259" key="8">
    <source>
        <dbReference type="PROSITE" id="PS50928"/>
    </source>
</evidence>
<accession>A0A7M1QV94</accession>
<evidence type="ECO:0000313" key="9">
    <source>
        <dbReference type="EMBL" id="QOR45970.1"/>
    </source>
</evidence>
<dbReference type="SUPFAM" id="SSF161098">
    <property type="entry name" value="MetI-like"/>
    <property type="match status" value="1"/>
</dbReference>
<evidence type="ECO:0000256" key="2">
    <source>
        <dbReference type="ARBA" id="ARBA00022448"/>
    </source>
</evidence>
<dbReference type="InterPro" id="IPR000515">
    <property type="entry name" value="MetI-like"/>
</dbReference>
<keyword evidence="10" id="KW-1185">Reference proteome</keyword>
<dbReference type="InterPro" id="IPR035906">
    <property type="entry name" value="MetI-like_sf"/>
</dbReference>
<feature type="transmembrane region" description="Helical" evidence="7">
    <location>
        <begin position="208"/>
        <end position="230"/>
    </location>
</feature>
<evidence type="ECO:0000313" key="10">
    <source>
        <dbReference type="Proteomes" id="UP000595053"/>
    </source>
</evidence>
<keyword evidence="5 7" id="KW-1133">Transmembrane helix</keyword>
<name>A0A7M1QV94_9ACTO</name>
<dbReference type="EMBL" id="CP063213">
    <property type="protein sequence ID" value="QOR45970.1"/>
    <property type="molecule type" value="Genomic_DNA"/>
</dbReference>
<evidence type="ECO:0000256" key="6">
    <source>
        <dbReference type="ARBA" id="ARBA00023136"/>
    </source>
</evidence>
<dbReference type="AlphaFoldDB" id="A0A7M1QV94"/>
<dbReference type="PANTHER" id="PTHR43744">
    <property type="entry name" value="ABC TRANSPORTER PERMEASE PROTEIN MG189-RELATED-RELATED"/>
    <property type="match status" value="1"/>
</dbReference>
<dbReference type="Pfam" id="PF00528">
    <property type="entry name" value="BPD_transp_1"/>
    <property type="match status" value="1"/>
</dbReference>
<dbReference type="Proteomes" id="UP000595053">
    <property type="component" value="Chromosome"/>
</dbReference>
<feature type="domain" description="ABC transmembrane type-1" evidence="8">
    <location>
        <begin position="97"/>
        <end position="288"/>
    </location>
</feature>
<keyword evidence="2 7" id="KW-0813">Transport</keyword>
<evidence type="ECO:0000256" key="7">
    <source>
        <dbReference type="RuleBase" id="RU363032"/>
    </source>
</evidence>
<evidence type="ECO:0000256" key="3">
    <source>
        <dbReference type="ARBA" id="ARBA00022475"/>
    </source>
</evidence>
<gene>
    <name evidence="9" type="ORF">INS88_01720</name>
</gene>
<feature type="transmembrane region" description="Helical" evidence="7">
    <location>
        <begin position="168"/>
        <end position="187"/>
    </location>
</feature>
<dbReference type="CDD" id="cd06261">
    <property type="entry name" value="TM_PBP2"/>
    <property type="match status" value="1"/>
</dbReference>
<dbReference type="Gene3D" id="1.10.3720.10">
    <property type="entry name" value="MetI-like"/>
    <property type="match status" value="1"/>
</dbReference>
<reference evidence="9 10" key="1">
    <citation type="submission" date="2020-10" db="EMBL/GenBank/DDBJ databases">
        <title>Trueperella pecoris sp. nov. isolated from bovine and porcine specimens.</title>
        <authorList>
            <person name="Schoenecker L."/>
            <person name="Schnydrig P."/>
            <person name="Brodard I."/>
            <person name="Thomann A."/>
            <person name="Hemphill A."/>
            <person name="Rodriguez-Campos S."/>
            <person name="Perreten V."/>
            <person name="Jores J."/>
            <person name="Kittl S."/>
        </authorList>
    </citation>
    <scope>NUCLEOTIDE SEQUENCE [LARGE SCALE GENOMIC DNA]</scope>
    <source>
        <strain evidence="9 10">15A0121</strain>
    </source>
</reference>
<comment type="similarity">
    <text evidence="7">Belongs to the binding-protein-dependent transport system permease family.</text>
</comment>
<feature type="transmembrane region" description="Helical" evidence="7">
    <location>
        <begin position="36"/>
        <end position="58"/>
    </location>
</feature>
<protein>
    <submittedName>
        <fullName evidence="9">Carbohydrate ABC transporter permease</fullName>
    </submittedName>
</protein>
<feature type="transmembrane region" description="Helical" evidence="7">
    <location>
        <begin position="101"/>
        <end position="122"/>
    </location>
</feature>
<comment type="subcellular location">
    <subcellularLocation>
        <location evidence="1 7">Cell membrane</location>
        <topology evidence="1 7">Multi-pass membrane protein</topology>
    </subcellularLocation>
</comment>
<feature type="transmembrane region" description="Helical" evidence="7">
    <location>
        <begin position="268"/>
        <end position="288"/>
    </location>
</feature>
<keyword evidence="4 7" id="KW-0812">Transmembrane</keyword>
<organism evidence="9 10">
    <name type="scientific">Trueperella pecoris</name>
    <dbReference type="NCBI Taxonomy" id="2733571"/>
    <lineage>
        <taxon>Bacteria</taxon>
        <taxon>Bacillati</taxon>
        <taxon>Actinomycetota</taxon>
        <taxon>Actinomycetes</taxon>
        <taxon>Actinomycetales</taxon>
        <taxon>Actinomycetaceae</taxon>
        <taxon>Trueperella</taxon>
    </lineage>
</organism>